<keyword evidence="3" id="KW-1185">Reference proteome</keyword>
<reference evidence="2 3" key="1">
    <citation type="submission" date="2020-01" db="EMBL/GenBank/DDBJ databases">
        <authorList>
            <person name="Gupta K D."/>
        </authorList>
    </citation>
    <scope>NUCLEOTIDE SEQUENCE [LARGE SCALE GENOMIC DNA]</scope>
</reference>
<feature type="compositionally biased region" description="Pro residues" evidence="1">
    <location>
        <begin position="339"/>
        <end position="352"/>
    </location>
</feature>
<feature type="compositionally biased region" description="Polar residues" evidence="1">
    <location>
        <begin position="249"/>
        <end position="259"/>
    </location>
</feature>
<accession>A0A8S0X0P5</accession>
<evidence type="ECO:0000313" key="2">
    <source>
        <dbReference type="EMBL" id="CAA7270426.1"/>
    </source>
</evidence>
<feature type="compositionally biased region" description="Pro residues" evidence="1">
    <location>
        <begin position="179"/>
        <end position="188"/>
    </location>
</feature>
<feature type="region of interest" description="Disordered" evidence="1">
    <location>
        <begin position="139"/>
        <end position="196"/>
    </location>
</feature>
<dbReference type="Proteomes" id="UP000467700">
    <property type="component" value="Unassembled WGS sequence"/>
</dbReference>
<feature type="region of interest" description="Disordered" evidence="1">
    <location>
        <begin position="333"/>
        <end position="502"/>
    </location>
</feature>
<feature type="region of interest" description="Disordered" evidence="1">
    <location>
        <begin position="510"/>
        <end position="529"/>
    </location>
</feature>
<feature type="compositionally biased region" description="Polar residues" evidence="1">
    <location>
        <begin position="390"/>
        <end position="402"/>
    </location>
</feature>
<feature type="compositionally biased region" description="Polar residues" evidence="1">
    <location>
        <begin position="366"/>
        <end position="379"/>
    </location>
</feature>
<comment type="caution">
    <text evidence="2">The sequence shown here is derived from an EMBL/GenBank/DDBJ whole genome shotgun (WGS) entry which is preliminary data.</text>
</comment>
<feature type="region of interest" description="Disordered" evidence="1">
    <location>
        <begin position="225"/>
        <end position="285"/>
    </location>
</feature>
<evidence type="ECO:0000256" key="1">
    <source>
        <dbReference type="SAM" id="MobiDB-lite"/>
    </source>
</evidence>
<evidence type="ECO:0000313" key="3">
    <source>
        <dbReference type="Proteomes" id="UP000467700"/>
    </source>
</evidence>
<organism evidence="2 3">
    <name type="scientific">Cyclocybe aegerita</name>
    <name type="common">Black poplar mushroom</name>
    <name type="synonym">Agrocybe aegerita</name>
    <dbReference type="NCBI Taxonomy" id="1973307"/>
    <lineage>
        <taxon>Eukaryota</taxon>
        <taxon>Fungi</taxon>
        <taxon>Dikarya</taxon>
        <taxon>Basidiomycota</taxon>
        <taxon>Agaricomycotina</taxon>
        <taxon>Agaricomycetes</taxon>
        <taxon>Agaricomycetidae</taxon>
        <taxon>Agaricales</taxon>
        <taxon>Agaricineae</taxon>
        <taxon>Bolbitiaceae</taxon>
        <taxon>Cyclocybe</taxon>
    </lineage>
</organism>
<dbReference type="AlphaFoldDB" id="A0A8S0X0P5"/>
<feature type="compositionally biased region" description="Low complexity" evidence="1">
    <location>
        <begin position="575"/>
        <end position="588"/>
    </location>
</feature>
<dbReference type="EMBL" id="CACVBS010000090">
    <property type="protein sequence ID" value="CAA7270426.1"/>
    <property type="molecule type" value="Genomic_DNA"/>
</dbReference>
<dbReference type="OrthoDB" id="3070390at2759"/>
<protein>
    <submittedName>
        <fullName evidence="2">Uncharacterized protein</fullName>
    </submittedName>
</protein>
<feature type="compositionally biased region" description="Polar residues" evidence="1">
    <location>
        <begin position="140"/>
        <end position="162"/>
    </location>
</feature>
<feature type="region of interest" description="Disordered" evidence="1">
    <location>
        <begin position="564"/>
        <end position="607"/>
    </location>
</feature>
<sequence>MTQHESLPLFTFATIPATSRPYATKANMAPGGSLELRLTVRYEGLKATQYFAKFTSESDKVFRDDLLALKLPHPRMEHTNLLSHGSVECFWESVQKDGALHQQLVNKALPSDKENQVILAENLKDLSIAKLTVKQLDYRNPNNSAAMRRQNPPSQYSPSSITKRPFPFGRSPNPVANPGLPPRPAPPKSHPEDVFRTSTNPYSLILDNAFPDRPSTPNPYYAKPPYGAPDITAPISPMKRPSSDWPGTARTTAGQSGPSSLKRPHAAISNVQQGQGSSSSKRLSSEMDWEDWQQLVSDKQKVLDWRSSNSVMDLNMGRPIKVAKTHAGSFELPKKPVVDVPPPNRAISPLPPRTAKLPKQPVVEQPPSQQASSVKTQASGPDPPLAAPSASVQKAPMSSTPSWPRADRVDDPRVTSQRRLSSGAVPSACAVAPTPTQKSVPLAPSTPAPSPIPALASTSRARTIVVPMRGGPRPAPRRPLAQVTREQTREIASASATTDVVVQSTPSTFKATLAPMSGPQPPIASTTIGGNAEAAPVKVPPVDLGHKRPHIEQADARALALKMATKAHEPPAPAPTTTTTPSSGSAPSRPVMPAQHPVASARVATTS</sequence>
<name>A0A8S0X0P5_CYCAE</name>
<gene>
    <name evidence="2" type="ORF">AAE3_LOCUS12765</name>
</gene>
<proteinExistence type="predicted"/>